<evidence type="ECO:0000313" key="2">
    <source>
        <dbReference type="EMBL" id="CAL6067840.1"/>
    </source>
</evidence>
<dbReference type="Proteomes" id="UP001642409">
    <property type="component" value="Unassembled WGS sequence"/>
</dbReference>
<accession>A0AA86N5P4</accession>
<sequence length="506" mass="58652">MTSAQKGKEYLEKLKQRDTKQQLATFMDKKKQFSVQTFKQRYISYMRENIINLNNLELNLYFALDFKQPSRPKNPSLKEFFALQNQEMELEMELSQMYSKINSKVASNLVNEAVNNPSNLIQNNRSFSLKEYVIFIKAKEQLQEEAQKLLLLTQTVMKNDIPISTATYQHFNKFDFNCKPVADAKENFYMQIANICLIHEIKVGEKVSDIYAEAFKLQQQKIDVIVGQMKDKIRQNIQIKNSLADLQQKLIQLNHIVENPIFDDEIDDEDVFSAESLENQLSKIMNQQSKTSKVPTTEANTIPTNSTVNSLTVNEEAIKKRVQQETEREIQNRSQLLKSQLNQANAQASQIYRQQINKLGDIKTDLKNQQILKQKQEIENEKQRRIRAAENDALMVKPEAKIDPERLYRETQVILNRKTQNIQLKTYKDGLGRGQYDFKVQGEHIIADQPMKQNNAVSFDVMQKLANKGLLGTQAGREAVQGIRNGEMQARFQGWALRDDVKRLFG</sequence>
<name>A0AA86N5P4_9EUKA</name>
<dbReference type="EMBL" id="CATOUU010000022">
    <property type="protein sequence ID" value="CAI9913266.1"/>
    <property type="molecule type" value="Genomic_DNA"/>
</dbReference>
<evidence type="ECO:0000313" key="3">
    <source>
        <dbReference type="Proteomes" id="UP001642409"/>
    </source>
</evidence>
<evidence type="ECO:0000313" key="1">
    <source>
        <dbReference type="EMBL" id="CAI9913266.1"/>
    </source>
</evidence>
<comment type="caution">
    <text evidence="1">The sequence shown here is derived from an EMBL/GenBank/DDBJ whole genome shotgun (WGS) entry which is preliminary data.</text>
</comment>
<organism evidence="1">
    <name type="scientific">Hexamita inflata</name>
    <dbReference type="NCBI Taxonomy" id="28002"/>
    <lineage>
        <taxon>Eukaryota</taxon>
        <taxon>Metamonada</taxon>
        <taxon>Diplomonadida</taxon>
        <taxon>Hexamitidae</taxon>
        <taxon>Hexamitinae</taxon>
        <taxon>Hexamita</taxon>
    </lineage>
</organism>
<reference evidence="2 3" key="2">
    <citation type="submission" date="2024-07" db="EMBL/GenBank/DDBJ databases">
        <authorList>
            <person name="Akdeniz Z."/>
        </authorList>
    </citation>
    <scope>NUCLEOTIDE SEQUENCE [LARGE SCALE GENOMIC DNA]</scope>
</reference>
<dbReference type="AlphaFoldDB" id="A0AA86N5P4"/>
<protein>
    <submittedName>
        <fullName evidence="1">Uncharacterized protein</fullName>
    </submittedName>
</protein>
<gene>
    <name evidence="2" type="ORF">HINF_LOCUS53215</name>
    <name evidence="1" type="ORF">HINF_LOCUS911</name>
</gene>
<reference evidence="1" key="1">
    <citation type="submission" date="2023-06" db="EMBL/GenBank/DDBJ databases">
        <authorList>
            <person name="Kurt Z."/>
        </authorList>
    </citation>
    <scope>NUCLEOTIDE SEQUENCE</scope>
</reference>
<keyword evidence="3" id="KW-1185">Reference proteome</keyword>
<dbReference type="EMBL" id="CAXDID020000270">
    <property type="protein sequence ID" value="CAL6067840.1"/>
    <property type="molecule type" value="Genomic_DNA"/>
</dbReference>
<proteinExistence type="predicted"/>